<reference evidence="2 3" key="1">
    <citation type="submission" date="2015-07" db="EMBL/GenBank/DDBJ databases">
        <title>Acinetobacter yuneri, a novel member of Acinetobacter calcoaceticus-Acinetobacter baumannii complex isolated from clinical specimen.</title>
        <authorList>
            <person name="Yu Y."/>
        </authorList>
    </citation>
    <scope>NUCLEOTIDE SEQUENCE [LARGE SCALE GENOMIC DNA]</scope>
    <source>
        <strain evidence="2 3">A362</strain>
    </source>
</reference>
<evidence type="ECO:0000313" key="2">
    <source>
        <dbReference type="EMBL" id="ONN54330.1"/>
    </source>
</evidence>
<organism evidence="2 3">
    <name type="scientific">Acinetobacter genomosp. 33YU</name>
    <dbReference type="NCBI Taxonomy" id="1675530"/>
    <lineage>
        <taxon>Bacteria</taxon>
        <taxon>Pseudomonadati</taxon>
        <taxon>Pseudomonadota</taxon>
        <taxon>Gammaproteobacteria</taxon>
        <taxon>Moraxellales</taxon>
        <taxon>Moraxellaceae</taxon>
        <taxon>Acinetobacter</taxon>
    </lineage>
</organism>
<name>A0A1V2UWG5_9GAMM</name>
<protein>
    <submittedName>
        <fullName evidence="2">DoxX-like family protein</fullName>
    </submittedName>
</protein>
<gene>
    <name evidence="2" type="ORF">AC058_11215</name>
</gene>
<evidence type="ECO:0000256" key="1">
    <source>
        <dbReference type="SAM" id="Phobius"/>
    </source>
</evidence>
<keyword evidence="3" id="KW-1185">Reference proteome</keyword>
<feature type="transmembrane region" description="Helical" evidence="1">
    <location>
        <begin position="76"/>
        <end position="98"/>
    </location>
</feature>
<keyword evidence="1" id="KW-1133">Transmembrane helix</keyword>
<keyword evidence="1" id="KW-0812">Transmembrane</keyword>
<proteinExistence type="predicted"/>
<dbReference type="InterPro" id="IPR025695">
    <property type="entry name" value="DoxX-like"/>
</dbReference>
<feature type="transmembrane region" description="Helical" evidence="1">
    <location>
        <begin position="12"/>
        <end position="30"/>
    </location>
</feature>
<sequence length="133" mass="15018">MNNAKALKLINFVLAFLWIYQGLVPKIIFINADEIFVWQSIGLSFEYAKLAGRASGIGEIIFGLLFIFINHKYIHYLSILGLLGLLLLIGFLIPSTLISPYNPIVMNISMISLSVIYLLLLKEQTTYLHKTAQ</sequence>
<accession>A0A1V2UWG5</accession>
<keyword evidence="1" id="KW-0472">Membrane</keyword>
<feature type="transmembrane region" description="Helical" evidence="1">
    <location>
        <begin position="50"/>
        <end position="69"/>
    </location>
</feature>
<evidence type="ECO:0000313" key="3">
    <source>
        <dbReference type="Proteomes" id="UP000189376"/>
    </source>
</evidence>
<dbReference type="Proteomes" id="UP000189376">
    <property type="component" value="Unassembled WGS sequence"/>
</dbReference>
<dbReference type="Pfam" id="PF13781">
    <property type="entry name" value="DoxX_3"/>
    <property type="match status" value="1"/>
</dbReference>
<dbReference type="RefSeq" id="WP_077169376.1">
    <property type="nucleotide sequence ID" value="NZ_LFZS01000007.1"/>
</dbReference>
<comment type="caution">
    <text evidence="2">The sequence shown here is derived from an EMBL/GenBank/DDBJ whole genome shotgun (WGS) entry which is preliminary data.</text>
</comment>
<feature type="transmembrane region" description="Helical" evidence="1">
    <location>
        <begin position="104"/>
        <end position="121"/>
    </location>
</feature>
<dbReference type="EMBL" id="LFZS01000007">
    <property type="protein sequence ID" value="ONN54330.1"/>
    <property type="molecule type" value="Genomic_DNA"/>
</dbReference>
<dbReference type="AlphaFoldDB" id="A0A1V2UWG5"/>